<keyword evidence="4" id="KW-1185">Reference proteome</keyword>
<keyword evidence="1" id="KW-0175">Coiled coil</keyword>
<gene>
    <name evidence="3" type="ORF">Fcan01_27910</name>
</gene>
<evidence type="ECO:0000259" key="2">
    <source>
        <dbReference type="PROSITE" id="PS51457"/>
    </source>
</evidence>
<evidence type="ECO:0000313" key="3">
    <source>
        <dbReference type="EMBL" id="OXA37316.1"/>
    </source>
</evidence>
<dbReference type="EMBL" id="LNIX01000059">
    <property type="protein sequence ID" value="OXA37316.1"/>
    <property type="molecule type" value="Genomic_DNA"/>
</dbReference>
<evidence type="ECO:0000256" key="1">
    <source>
        <dbReference type="SAM" id="Coils"/>
    </source>
</evidence>
<protein>
    <recommendedName>
        <fullName evidence="2">BEN domain-containing protein</fullName>
    </recommendedName>
</protein>
<feature type="coiled-coil region" evidence="1">
    <location>
        <begin position="142"/>
        <end position="176"/>
    </location>
</feature>
<organism evidence="3 4">
    <name type="scientific">Folsomia candida</name>
    <name type="common">Springtail</name>
    <dbReference type="NCBI Taxonomy" id="158441"/>
    <lineage>
        <taxon>Eukaryota</taxon>
        <taxon>Metazoa</taxon>
        <taxon>Ecdysozoa</taxon>
        <taxon>Arthropoda</taxon>
        <taxon>Hexapoda</taxon>
        <taxon>Collembola</taxon>
        <taxon>Entomobryomorpha</taxon>
        <taxon>Isotomoidea</taxon>
        <taxon>Isotomidae</taxon>
        <taxon>Proisotominae</taxon>
        <taxon>Folsomia</taxon>
    </lineage>
</organism>
<dbReference type="AlphaFoldDB" id="A0A226CZ52"/>
<dbReference type="GO" id="GO:0003677">
    <property type="term" value="F:DNA binding"/>
    <property type="evidence" value="ECO:0007669"/>
    <property type="project" value="InterPro"/>
</dbReference>
<evidence type="ECO:0000313" key="4">
    <source>
        <dbReference type="Proteomes" id="UP000198287"/>
    </source>
</evidence>
<dbReference type="Gene3D" id="1.10.10.2590">
    <property type="entry name" value="BEN domain"/>
    <property type="match status" value="1"/>
</dbReference>
<reference evidence="3 4" key="1">
    <citation type="submission" date="2015-12" db="EMBL/GenBank/DDBJ databases">
        <title>The genome of Folsomia candida.</title>
        <authorList>
            <person name="Faddeeva A."/>
            <person name="Derks M.F."/>
            <person name="Anvar Y."/>
            <person name="Smit S."/>
            <person name="Van Straalen N."/>
            <person name="Roelofs D."/>
        </authorList>
    </citation>
    <scope>NUCLEOTIDE SEQUENCE [LARGE SCALE GENOMIC DNA]</scope>
    <source>
        <strain evidence="3 4">VU population</strain>
        <tissue evidence="3">Whole body</tissue>
    </source>
</reference>
<dbReference type="PROSITE" id="PS51457">
    <property type="entry name" value="BEN"/>
    <property type="match status" value="1"/>
</dbReference>
<accession>A0A226CZ52</accession>
<dbReference type="InterPro" id="IPR018379">
    <property type="entry name" value="BEN_domain"/>
</dbReference>
<name>A0A226CZ52_FOLCA</name>
<dbReference type="OrthoDB" id="8890632at2759"/>
<dbReference type="Proteomes" id="UP000198287">
    <property type="component" value="Unassembled WGS sequence"/>
</dbReference>
<sequence length="302" mass="33983">MQFLLVEWVEEPKTYSVVSKDRLIDGTLRALSKELIGKVVGVFWRGKKVFMCTILETGEIEGQLTKRADELALLAEVDSERINASKPLTESSIQQKSKGRPRKKAVVNTVRVIDEVLGQLDHVDADAQDQDVDIAESQPNINNAQQEDGEEYKEKYRALKQKYKALKKTHKALKRSTNSEAEIEIYPGSGVMINAGELASIKLVSREPTITARNLFRRLFTEEELSTHSLFGKKCNANKDAVPLPRIDQISYIFAEAGVDGPPPADLSALEQKTYKKKKKALRREVVKSLSEFLRAEARKIN</sequence>
<comment type="caution">
    <text evidence="3">The sequence shown here is derived from an EMBL/GenBank/DDBJ whole genome shotgun (WGS) entry which is preliminary data.</text>
</comment>
<proteinExistence type="predicted"/>
<feature type="domain" description="BEN" evidence="2">
    <location>
        <begin position="188"/>
        <end position="301"/>
    </location>
</feature>